<evidence type="ECO:0000256" key="7">
    <source>
        <dbReference type="ARBA" id="ARBA00022763"/>
    </source>
</evidence>
<evidence type="ECO:0000256" key="10">
    <source>
        <dbReference type="ARBA" id="ARBA00031621"/>
    </source>
</evidence>
<keyword evidence="7" id="KW-0227">DNA damage</keyword>
<gene>
    <name evidence="13" type="primary">AlNc14C16G1767</name>
    <name evidence="13" type="ORF">ALNC14_020520</name>
</gene>
<evidence type="ECO:0000259" key="12">
    <source>
        <dbReference type="Pfam" id="PF01035"/>
    </source>
</evidence>
<dbReference type="PROSITE" id="PS00374">
    <property type="entry name" value="MGMT"/>
    <property type="match status" value="1"/>
</dbReference>
<dbReference type="GO" id="GO:0032259">
    <property type="term" value="P:methylation"/>
    <property type="evidence" value="ECO:0007669"/>
    <property type="project" value="UniProtKB-KW"/>
</dbReference>
<comment type="catalytic activity">
    <reaction evidence="1">
        <text>a 4-O-methyl-thymidine in DNA + L-cysteinyl-[protein] = a thymidine in DNA + S-methyl-L-cysteinyl-[protein]</text>
        <dbReference type="Rhea" id="RHEA:53428"/>
        <dbReference type="Rhea" id="RHEA-COMP:10131"/>
        <dbReference type="Rhea" id="RHEA-COMP:10132"/>
        <dbReference type="Rhea" id="RHEA-COMP:13555"/>
        <dbReference type="Rhea" id="RHEA-COMP:13556"/>
        <dbReference type="ChEBI" id="CHEBI:29950"/>
        <dbReference type="ChEBI" id="CHEBI:82612"/>
        <dbReference type="ChEBI" id="CHEBI:137386"/>
        <dbReference type="ChEBI" id="CHEBI:137387"/>
        <dbReference type="EC" id="2.1.1.63"/>
    </reaction>
</comment>
<evidence type="ECO:0000256" key="5">
    <source>
        <dbReference type="ARBA" id="ARBA00022603"/>
    </source>
</evidence>
<dbReference type="AlphaFoldDB" id="F0W493"/>
<evidence type="ECO:0000256" key="4">
    <source>
        <dbReference type="ARBA" id="ARBA00015377"/>
    </source>
</evidence>
<keyword evidence="8" id="KW-0234">DNA repair</keyword>
<sequence length="138" mass="15429">MTSAARKTSLQRLRTSRTEYVVWNEKKVTTFSVKVYKLISKIPTGKVATYGNIAHFLKSSPRSVGQALKRNPFAPEVPCHRVVASDGKIGGFQGRTDVTSDSISQKRRLLIAEGVVFKEEFQVDPKCMHNFSEDPIVT</sequence>
<dbReference type="NCBIfam" id="TIGR00589">
    <property type="entry name" value="ogt"/>
    <property type="match status" value="1"/>
</dbReference>
<organism evidence="13">
    <name type="scientific">Albugo laibachii Nc14</name>
    <dbReference type="NCBI Taxonomy" id="890382"/>
    <lineage>
        <taxon>Eukaryota</taxon>
        <taxon>Sar</taxon>
        <taxon>Stramenopiles</taxon>
        <taxon>Oomycota</taxon>
        <taxon>Peronosporomycetes</taxon>
        <taxon>Albuginales</taxon>
        <taxon>Albuginaceae</taxon>
        <taxon>Albugo</taxon>
    </lineage>
</organism>
<evidence type="ECO:0000256" key="2">
    <source>
        <dbReference type="ARBA" id="ARBA00008711"/>
    </source>
</evidence>
<dbReference type="Pfam" id="PF01035">
    <property type="entry name" value="DNA_binding_1"/>
    <property type="match status" value="1"/>
</dbReference>
<dbReference type="InterPro" id="IPR036217">
    <property type="entry name" value="MethylDNA_cys_MeTrfase_DNAb"/>
</dbReference>
<dbReference type="CDD" id="cd06445">
    <property type="entry name" value="ATase"/>
    <property type="match status" value="1"/>
</dbReference>
<protein>
    <recommendedName>
        <fullName evidence="4">Methylated-DNA--protein-cysteine methyltransferase</fullName>
        <ecNumber evidence="3">2.1.1.63</ecNumber>
    </recommendedName>
    <alternativeName>
        <fullName evidence="9">6-O-methylguanine-DNA methyltransferase</fullName>
    </alternativeName>
    <alternativeName>
        <fullName evidence="10">O-6-methylguanine-DNA-alkyltransferase</fullName>
    </alternativeName>
</protein>
<dbReference type="SUPFAM" id="SSF46767">
    <property type="entry name" value="Methylated DNA-protein cysteine methyltransferase, C-terminal domain"/>
    <property type="match status" value="1"/>
</dbReference>
<dbReference type="InterPro" id="IPR014048">
    <property type="entry name" value="MethylDNA_cys_MeTrfase_DNA-bd"/>
</dbReference>
<evidence type="ECO:0000256" key="11">
    <source>
        <dbReference type="ARBA" id="ARBA00049348"/>
    </source>
</evidence>
<accession>F0W493</accession>
<keyword evidence="6" id="KW-0808">Transferase</keyword>
<dbReference type="InterPro" id="IPR036388">
    <property type="entry name" value="WH-like_DNA-bd_sf"/>
</dbReference>
<evidence type="ECO:0000256" key="6">
    <source>
        <dbReference type="ARBA" id="ARBA00022679"/>
    </source>
</evidence>
<evidence type="ECO:0000256" key="8">
    <source>
        <dbReference type="ARBA" id="ARBA00023204"/>
    </source>
</evidence>
<feature type="domain" description="Methylated-DNA-[protein]-cysteine S-methyltransferase DNA binding" evidence="12">
    <location>
        <begin position="31"/>
        <end position="115"/>
    </location>
</feature>
<dbReference type="EC" id="2.1.1.63" evidence="3"/>
<reference evidence="13" key="1">
    <citation type="journal article" date="2011" name="PLoS Biol.">
        <title>Gene gain and loss during evolution of obligate parasitism in the white rust pathogen of Arabidopsis thaliana.</title>
        <authorList>
            <person name="Kemen E."/>
            <person name="Gardiner A."/>
            <person name="Schultz-Larsen T."/>
            <person name="Kemen A.C."/>
            <person name="Balmuth A.L."/>
            <person name="Robert-Seilaniantz A."/>
            <person name="Bailey K."/>
            <person name="Holub E."/>
            <person name="Studholme D.J."/>
            <person name="Maclean D."/>
            <person name="Jones J.D."/>
        </authorList>
    </citation>
    <scope>NUCLEOTIDE SEQUENCE</scope>
</reference>
<dbReference type="GO" id="GO:0006281">
    <property type="term" value="P:DNA repair"/>
    <property type="evidence" value="ECO:0007669"/>
    <property type="project" value="UniProtKB-KW"/>
</dbReference>
<evidence type="ECO:0000256" key="1">
    <source>
        <dbReference type="ARBA" id="ARBA00001286"/>
    </source>
</evidence>
<dbReference type="PANTHER" id="PTHR10815:SF13">
    <property type="entry name" value="METHYLATED-DNA--PROTEIN-CYSTEINE METHYLTRANSFERASE"/>
    <property type="match status" value="1"/>
</dbReference>
<comment type="similarity">
    <text evidence="2">Belongs to the MGMT family.</text>
</comment>
<evidence type="ECO:0000313" key="13">
    <source>
        <dbReference type="EMBL" id="CCA15909.1"/>
    </source>
</evidence>
<evidence type="ECO:0000256" key="9">
    <source>
        <dbReference type="ARBA" id="ARBA00030795"/>
    </source>
</evidence>
<dbReference type="GO" id="GO:0003908">
    <property type="term" value="F:methylated-DNA-[protein]-cysteine S-methyltransferase activity"/>
    <property type="evidence" value="ECO:0007669"/>
    <property type="project" value="UniProtKB-EC"/>
</dbReference>
<dbReference type="Gene3D" id="1.10.10.10">
    <property type="entry name" value="Winged helix-like DNA-binding domain superfamily/Winged helix DNA-binding domain"/>
    <property type="match status" value="1"/>
</dbReference>
<reference evidence="13" key="2">
    <citation type="submission" date="2011-02" db="EMBL/GenBank/DDBJ databases">
        <authorList>
            <person name="MacLean D."/>
        </authorList>
    </citation>
    <scope>NUCLEOTIDE SEQUENCE</scope>
</reference>
<dbReference type="EMBL" id="FR824061">
    <property type="protein sequence ID" value="CCA15909.1"/>
    <property type="molecule type" value="Genomic_DNA"/>
</dbReference>
<dbReference type="InterPro" id="IPR001497">
    <property type="entry name" value="MethylDNA_cys_MeTrfase_AS"/>
</dbReference>
<evidence type="ECO:0000256" key="3">
    <source>
        <dbReference type="ARBA" id="ARBA00011918"/>
    </source>
</evidence>
<keyword evidence="5" id="KW-0489">Methyltransferase</keyword>
<comment type="catalytic activity">
    <reaction evidence="11">
        <text>a 6-O-methyl-2'-deoxyguanosine in DNA + L-cysteinyl-[protein] = S-methyl-L-cysteinyl-[protein] + a 2'-deoxyguanosine in DNA</text>
        <dbReference type="Rhea" id="RHEA:24000"/>
        <dbReference type="Rhea" id="RHEA-COMP:10131"/>
        <dbReference type="Rhea" id="RHEA-COMP:10132"/>
        <dbReference type="Rhea" id="RHEA-COMP:11367"/>
        <dbReference type="Rhea" id="RHEA-COMP:11368"/>
        <dbReference type="ChEBI" id="CHEBI:29950"/>
        <dbReference type="ChEBI" id="CHEBI:82612"/>
        <dbReference type="ChEBI" id="CHEBI:85445"/>
        <dbReference type="ChEBI" id="CHEBI:85448"/>
        <dbReference type="EC" id="2.1.1.63"/>
    </reaction>
</comment>
<proteinExistence type="inferred from homology"/>
<dbReference type="HOGENOM" id="CLU_000445_52_3_1"/>
<name>F0W493_9STRA</name>
<dbReference type="PANTHER" id="PTHR10815">
    <property type="entry name" value="METHYLATED-DNA--PROTEIN-CYSTEINE METHYLTRANSFERASE"/>
    <property type="match status" value="1"/>
</dbReference>